<reference evidence="2 3" key="1">
    <citation type="submission" date="2021-03" db="EMBL/GenBank/DDBJ databases">
        <title>Leishmania (Mundinia) martiniquensis Genome sequencing and assembly.</title>
        <authorList>
            <person name="Almutairi H."/>
            <person name="Gatherer D."/>
        </authorList>
    </citation>
    <scope>NUCLEOTIDE SEQUENCE [LARGE SCALE GENOMIC DNA]</scope>
    <source>
        <strain evidence="2">LSCM1</strain>
    </source>
</reference>
<dbReference type="GeneID" id="92515864"/>
<sequence length="377" mass="39855">MKSIRPTAKADSVRLPYSTTVHRRRHSSSVLFRVARGVGAVLSKAIRLSQPPSLEPQSSSDSAESEQPPSSLATVPVLSPGDILRDLAFFVQASEVHFFSTHPSLCAQVFGFVPGEVFEMSGGRAGASSDGGESGSASSIAGEVIVVVGARGGRLWVWAHGAAAARVLPVPERGPYGTPSSAAQVRVAIVQHYQLRQLAHSPSVQRCARSKAARGQDVQGELTWTVCAAYRSLCARAHAEAQRLYTPDQLAFLQCAPDVYVAATKRGDSVVIFPPTVTPATRESAEPPPPPTASSTVTSSIYTDIARRTPHAAAVVLLTPRVALVTGAVGWAGEGEVLLTDLLTEEEGYGEASLSASVVIRREEPDGHAHPRMRSVD</sequence>
<accession>A0A836HWZ1</accession>
<name>A0A836HWZ1_9TRYP</name>
<gene>
    <name evidence="2" type="ORF">LSCM1_05917</name>
</gene>
<dbReference type="OrthoDB" id="267637at2759"/>
<evidence type="ECO:0000313" key="2">
    <source>
        <dbReference type="EMBL" id="KAG5484063.1"/>
    </source>
</evidence>
<organism evidence="2 3">
    <name type="scientific">Leishmania martiniquensis</name>
    <dbReference type="NCBI Taxonomy" id="1580590"/>
    <lineage>
        <taxon>Eukaryota</taxon>
        <taxon>Discoba</taxon>
        <taxon>Euglenozoa</taxon>
        <taxon>Kinetoplastea</taxon>
        <taxon>Metakinetoplastina</taxon>
        <taxon>Trypanosomatida</taxon>
        <taxon>Trypanosomatidae</taxon>
        <taxon>Leishmaniinae</taxon>
        <taxon>Leishmania</taxon>
    </lineage>
</organism>
<dbReference type="RefSeq" id="XP_067180303.1">
    <property type="nucleotide sequence ID" value="XM_067323352.1"/>
</dbReference>
<protein>
    <submittedName>
        <fullName evidence="2">Uncharacterized protein</fullName>
    </submittedName>
</protein>
<dbReference type="EMBL" id="JAFEUZ010000013">
    <property type="protein sequence ID" value="KAG5484063.1"/>
    <property type="molecule type" value="Genomic_DNA"/>
</dbReference>
<keyword evidence="3" id="KW-1185">Reference proteome</keyword>
<evidence type="ECO:0000256" key="1">
    <source>
        <dbReference type="SAM" id="MobiDB-lite"/>
    </source>
</evidence>
<dbReference type="AlphaFoldDB" id="A0A836HWZ1"/>
<proteinExistence type="predicted"/>
<evidence type="ECO:0000313" key="3">
    <source>
        <dbReference type="Proteomes" id="UP000673552"/>
    </source>
</evidence>
<dbReference type="KEGG" id="lmat:92515864"/>
<feature type="compositionally biased region" description="Low complexity" evidence="1">
    <location>
        <begin position="50"/>
        <end position="71"/>
    </location>
</feature>
<comment type="caution">
    <text evidence="2">The sequence shown here is derived from an EMBL/GenBank/DDBJ whole genome shotgun (WGS) entry which is preliminary data.</text>
</comment>
<dbReference type="Proteomes" id="UP000673552">
    <property type="component" value="Chromosome 13"/>
</dbReference>
<feature type="region of interest" description="Disordered" evidence="1">
    <location>
        <begin position="50"/>
        <end position="74"/>
    </location>
</feature>